<sequence length="141" mass="15085">MNPFLYDTVAKPLSESGLALLSHRVKSRRAGVIALVAAAGMSSFSAQALDVNVATQSELQTIKGVGPRTAQIIVQERQRAGNFESLQDLSERVRGIGLKKLQAMQQAGLAVNVKPGQRNRAPQVKGTPALERVDPIVTDVD</sequence>
<proteinExistence type="predicted"/>
<accession>A0A6B2R3N4</accession>
<dbReference type="Gene3D" id="1.10.150.280">
    <property type="entry name" value="AF1531-like domain"/>
    <property type="match status" value="1"/>
</dbReference>
<dbReference type="PANTHER" id="PTHR21180">
    <property type="entry name" value="ENDONUCLEASE/EXONUCLEASE/PHOSPHATASE FAMILY DOMAIN-CONTAINING PROTEIN 1"/>
    <property type="match status" value="1"/>
</dbReference>
<protein>
    <submittedName>
        <fullName evidence="1">DUF655 domain-containing protein</fullName>
    </submittedName>
</protein>
<dbReference type="AlphaFoldDB" id="A0A6B2R3N4"/>
<reference evidence="1" key="1">
    <citation type="submission" date="2020-02" db="EMBL/GenBank/DDBJ databases">
        <authorList>
            <person name="Chen W.-M."/>
        </authorList>
    </citation>
    <scope>NUCLEOTIDE SEQUENCE</scope>
    <source>
        <strain evidence="1">NBD-18</strain>
    </source>
</reference>
<dbReference type="SUPFAM" id="SSF47781">
    <property type="entry name" value="RuvA domain 2-like"/>
    <property type="match status" value="1"/>
</dbReference>
<organism evidence="1">
    <name type="scientific">Sheuella amnicola</name>
    <dbReference type="NCBI Taxonomy" id="2707330"/>
    <lineage>
        <taxon>Bacteria</taxon>
        <taxon>Pseudomonadati</taxon>
        <taxon>Pseudomonadota</taxon>
        <taxon>Betaproteobacteria</taxon>
        <taxon>Burkholderiales</taxon>
        <taxon>Alcaligenaceae</taxon>
        <taxon>Sheuella</taxon>
    </lineage>
</organism>
<comment type="caution">
    <text evidence="1">The sequence shown here is derived from an EMBL/GenBank/DDBJ whole genome shotgun (WGS) entry which is preliminary data.</text>
</comment>
<dbReference type="InterPro" id="IPR051675">
    <property type="entry name" value="Endo/Exo/Phosphatase_dom_1"/>
</dbReference>
<gene>
    <name evidence="1" type="ORF">G3I67_10520</name>
</gene>
<dbReference type="RefSeq" id="WP_163655074.1">
    <property type="nucleotide sequence ID" value="NZ_JAAGRN010000006.1"/>
</dbReference>
<evidence type="ECO:0000313" key="1">
    <source>
        <dbReference type="EMBL" id="NDY83667.1"/>
    </source>
</evidence>
<dbReference type="EMBL" id="JAAGRN010000006">
    <property type="protein sequence ID" value="NDY83667.1"/>
    <property type="molecule type" value="Genomic_DNA"/>
</dbReference>
<name>A0A6B2R3N4_9BURK</name>
<dbReference type="InterPro" id="IPR010994">
    <property type="entry name" value="RuvA_2-like"/>
</dbReference>
<dbReference type="PANTHER" id="PTHR21180:SF32">
    <property type="entry name" value="ENDONUCLEASE_EXONUCLEASE_PHOSPHATASE FAMILY DOMAIN-CONTAINING PROTEIN 1"/>
    <property type="match status" value="1"/>
</dbReference>
<dbReference type="Pfam" id="PF12836">
    <property type="entry name" value="HHH_3"/>
    <property type="match status" value="1"/>
</dbReference>